<dbReference type="Gene3D" id="1.10.3720.10">
    <property type="entry name" value="MetI-like"/>
    <property type="match status" value="1"/>
</dbReference>
<dbReference type="STRING" id="1122155.SAMN02745158_02247"/>
<gene>
    <name evidence="9" type="ORF">SAMN02745158_02247</name>
</gene>
<reference evidence="9 10" key="1">
    <citation type="submission" date="2016-11" db="EMBL/GenBank/DDBJ databases">
        <authorList>
            <person name="Jaros S."/>
            <person name="Januszkiewicz K."/>
            <person name="Wedrychowicz H."/>
        </authorList>
    </citation>
    <scope>NUCLEOTIDE SEQUENCE [LARGE SCALE GENOMIC DNA]</scope>
    <source>
        <strain evidence="9 10">DSM 17459</strain>
    </source>
</reference>
<evidence type="ECO:0000256" key="3">
    <source>
        <dbReference type="ARBA" id="ARBA00022475"/>
    </source>
</evidence>
<evidence type="ECO:0000256" key="5">
    <source>
        <dbReference type="ARBA" id="ARBA00022989"/>
    </source>
</evidence>
<name>A0A1M4Y4D4_9CLOT</name>
<dbReference type="FunFam" id="1.10.3720.10:FF:000003">
    <property type="entry name" value="Aliphatic sulfonate ABC transporter permease"/>
    <property type="match status" value="1"/>
</dbReference>
<keyword evidence="5 7" id="KW-1133">Transmembrane helix</keyword>
<feature type="transmembrane region" description="Helical" evidence="7">
    <location>
        <begin position="96"/>
        <end position="114"/>
    </location>
</feature>
<evidence type="ECO:0000313" key="10">
    <source>
        <dbReference type="Proteomes" id="UP000184245"/>
    </source>
</evidence>
<evidence type="ECO:0000256" key="2">
    <source>
        <dbReference type="ARBA" id="ARBA00022448"/>
    </source>
</evidence>
<dbReference type="AlphaFoldDB" id="A0A1M4Y4D4"/>
<feature type="transmembrane region" description="Helical" evidence="7">
    <location>
        <begin position="120"/>
        <end position="141"/>
    </location>
</feature>
<comment type="subcellular location">
    <subcellularLocation>
        <location evidence="1 7">Cell membrane</location>
        <topology evidence="1 7">Multi-pass membrane protein</topology>
    </subcellularLocation>
</comment>
<dbReference type="Proteomes" id="UP000184245">
    <property type="component" value="Unassembled WGS sequence"/>
</dbReference>
<evidence type="ECO:0000256" key="7">
    <source>
        <dbReference type="RuleBase" id="RU363032"/>
    </source>
</evidence>
<dbReference type="InterPro" id="IPR000515">
    <property type="entry name" value="MetI-like"/>
</dbReference>
<keyword evidence="10" id="KW-1185">Reference proteome</keyword>
<feature type="transmembrane region" description="Helical" evidence="7">
    <location>
        <begin position="63"/>
        <end position="84"/>
    </location>
</feature>
<dbReference type="RefSeq" id="WP_072851725.1">
    <property type="nucleotide sequence ID" value="NZ_FQVI01000010.1"/>
</dbReference>
<dbReference type="PROSITE" id="PS50928">
    <property type="entry name" value="ABC_TM1"/>
    <property type="match status" value="1"/>
</dbReference>
<organism evidence="9 10">
    <name type="scientific">Lactonifactor longoviformis DSM 17459</name>
    <dbReference type="NCBI Taxonomy" id="1122155"/>
    <lineage>
        <taxon>Bacteria</taxon>
        <taxon>Bacillati</taxon>
        <taxon>Bacillota</taxon>
        <taxon>Clostridia</taxon>
        <taxon>Eubacteriales</taxon>
        <taxon>Clostridiaceae</taxon>
        <taxon>Lactonifactor</taxon>
    </lineage>
</organism>
<dbReference type="Pfam" id="PF00528">
    <property type="entry name" value="BPD_transp_1"/>
    <property type="match status" value="1"/>
</dbReference>
<sequence length="256" mass="27406">MKRVRTHVIPFAVLLLGWQLLAWAGIFPKSLFPGPGEVFHALADRALSGKLLLDVGASMYRFLIGYTFASILAVLLGLALGWLPGVWNYMNPVIQILRPISPVAWLPFIILWAGTGDVPAIVIIFLAAFFPVLLTTVSAVGKLDPVYKKIAGNFGVGKIKTLFGIIFPASFPQIASGLHLALGTAWIFLVAGEMAGAQSGLGYLVSDARNSLETDLLMAAILVIGILGLVLDILMRYGEEQAGKIWGFETTQGGGN</sequence>
<keyword evidence="4 7" id="KW-0812">Transmembrane</keyword>
<keyword evidence="6 7" id="KW-0472">Membrane</keyword>
<accession>A0A1M4Y4D4</accession>
<evidence type="ECO:0000256" key="4">
    <source>
        <dbReference type="ARBA" id="ARBA00022692"/>
    </source>
</evidence>
<keyword evidence="2 7" id="KW-0813">Transport</keyword>
<evidence type="ECO:0000256" key="1">
    <source>
        <dbReference type="ARBA" id="ARBA00004651"/>
    </source>
</evidence>
<dbReference type="EMBL" id="FQVI01000010">
    <property type="protein sequence ID" value="SHF00621.1"/>
    <property type="molecule type" value="Genomic_DNA"/>
</dbReference>
<dbReference type="InterPro" id="IPR035906">
    <property type="entry name" value="MetI-like_sf"/>
</dbReference>
<evidence type="ECO:0000313" key="9">
    <source>
        <dbReference type="EMBL" id="SHF00621.1"/>
    </source>
</evidence>
<feature type="transmembrane region" description="Helical" evidence="7">
    <location>
        <begin position="216"/>
        <end position="235"/>
    </location>
</feature>
<feature type="domain" description="ABC transmembrane type-1" evidence="8">
    <location>
        <begin position="59"/>
        <end position="235"/>
    </location>
</feature>
<proteinExistence type="inferred from homology"/>
<dbReference type="SUPFAM" id="SSF161098">
    <property type="entry name" value="MetI-like"/>
    <property type="match status" value="1"/>
</dbReference>
<evidence type="ECO:0000259" key="8">
    <source>
        <dbReference type="PROSITE" id="PS50928"/>
    </source>
</evidence>
<evidence type="ECO:0000256" key="6">
    <source>
        <dbReference type="ARBA" id="ARBA00023136"/>
    </source>
</evidence>
<keyword evidence="3" id="KW-1003">Cell membrane</keyword>
<protein>
    <submittedName>
        <fullName evidence="9">NitT/TauT family transport system permease protein</fullName>
    </submittedName>
</protein>
<dbReference type="GO" id="GO:0005886">
    <property type="term" value="C:plasma membrane"/>
    <property type="evidence" value="ECO:0007669"/>
    <property type="project" value="UniProtKB-SubCell"/>
</dbReference>
<dbReference type="GO" id="GO:0042918">
    <property type="term" value="P:alkanesulfonate transmembrane transport"/>
    <property type="evidence" value="ECO:0007669"/>
    <property type="project" value="UniProtKB-ARBA"/>
</dbReference>
<dbReference type="PANTHER" id="PTHR30151:SF0">
    <property type="entry name" value="ABC TRANSPORTER PERMEASE PROTEIN MJ0413-RELATED"/>
    <property type="match status" value="1"/>
</dbReference>
<dbReference type="PANTHER" id="PTHR30151">
    <property type="entry name" value="ALKANE SULFONATE ABC TRANSPORTER-RELATED, MEMBRANE SUBUNIT"/>
    <property type="match status" value="1"/>
</dbReference>
<comment type="similarity">
    <text evidence="7">Belongs to the binding-protein-dependent transport system permease family.</text>
</comment>
<dbReference type="OrthoDB" id="9796361at2"/>